<reference evidence="2 3" key="1">
    <citation type="submission" date="2019-03" db="EMBL/GenBank/DDBJ databases">
        <title>Above-ground endophytic microbial communities from plants in different locations in the United States.</title>
        <authorList>
            <person name="Frank C."/>
        </authorList>
    </citation>
    <scope>NUCLEOTIDE SEQUENCE [LARGE SCALE GENOMIC DNA]</scope>
    <source>
        <strain evidence="2 3">LP_13_YM</strain>
    </source>
</reference>
<gene>
    <name evidence="2" type="ORF">EC912_105246</name>
</gene>
<organism evidence="2 3">
    <name type="scientific">Luteibacter rhizovicinus</name>
    <dbReference type="NCBI Taxonomy" id="242606"/>
    <lineage>
        <taxon>Bacteria</taxon>
        <taxon>Pseudomonadati</taxon>
        <taxon>Pseudomonadota</taxon>
        <taxon>Gammaproteobacteria</taxon>
        <taxon>Lysobacterales</taxon>
        <taxon>Rhodanobacteraceae</taxon>
        <taxon>Luteibacter</taxon>
    </lineage>
</organism>
<feature type="transmembrane region" description="Helical" evidence="1">
    <location>
        <begin position="111"/>
        <end position="130"/>
    </location>
</feature>
<keyword evidence="1" id="KW-1133">Transmembrane helix</keyword>
<feature type="transmembrane region" description="Helical" evidence="1">
    <location>
        <begin position="176"/>
        <end position="197"/>
    </location>
</feature>
<keyword evidence="1" id="KW-0472">Membrane</keyword>
<dbReference type="Proteomes" id="UP000295645">
    <property type="component" value="Unassembled WGS sequence"/>
</dbReference>
<evidence type="ECO:0000313" key="3">
    <source>
        <dbReference type="Proteomes" id="UP000295645"/>
    </source>
</evidence>
<feature type="transmembrane region" description="Helical" evidence="1">
    <location>
        <begin position="81"/>
        <end position="105"/>
    </location>
</feature>
<comment type="caution">
    <text evidence="2">The sequence shown here is derived from an EMBL/GenBank/DDBJ whole genome shotgun (WGS) entry which is preliminary data.</text>
</comment>
<dbReference type="GO" id="GO:0016740">
    <property type="term" value="F:transferase activity"/>
    <property type="evidence" value="ECO:0007669"/>
    <property type="project" value="UniProtKB-KW"/>
</dbReference>
<evidence type="ECO:0000256" key="1">
    <source>
        <dbReference type="SAM" id="Phobius"/>
    </source>
</evidence>
<keyword evidence="2" id="KW-0808">Transferase</keyword>
<feature type="transmembrane region" description="Helical" evidence="1">
    <location>
        <begin position="367"/>
        <end position="386"/>
    </location>
</feature>
<keyword evidence="3" id="KW-1185">Reference proteome</keyword>
<dbReference type="EMBL" id="SMCS01000005">
    <property type="protein sequence ID" value="TCV93386.1"/>
    <property type="molecule type" value="Genomic_DNA"/>
</dbReference>
<accession>A0A4R3YM55</accession>
<feature type="transmembrane region" description="Helical" evidence="1">
    <location>
        <begin position="339"/>
        <end position="358"/>
    </location>
</feature>
<name>A0A4R3YM55_9GAMM</name>
<evidence type="ECO:0000313" key="2">
    <source>
        <dbReference type="EMBL" id="TCV93386.1"/>
    </source>
</evidence>
<feature type="transmembrane region" description="Helical" evidence="1">
    <location>
        <begin position="270"/>
        <end position="290"/>
    </location>
</feature>
<keyword evidence="1" id="KW-0812">Transmembrane</keyword>
<dbReference type="AlphaFoldDB" id="A0A4R3YM55"/>
<dbReference type="Pfam" id="PF14264">
    <property type="entry name" value="Glucos_trans_II"/>
    <property type="match status" value="1"/>
</dbReference>
<dbReference type="InterPro" id="IPR025686">
    <property type="entry name" value="Glucos_trans_II"/>
</dbReference>
<dbReference type="RefSeq" id="WP_165973608.1">
    <property type="nucleotide sequence ID" value="NZ_SMCS01000005.1"/>
</dbReference>
<feature type="transmembrane region" description="Helical" evidence="1">
    <location>
        <begin position="24"/>
        <end position="42"/>
    </location>
</feature>
<feature type="transmembrane region" description="Helical" evidence="1">
    <location>
        <begin position="302"/>
        <end position="327"/>
    </location>
</feature>
<protein>
    <submittedName>
        <fullName evidence="2">Glucosyltransferase GtrII-like protein</fullName>
    </submittedName>
</protein>
<feature type="transmembrane region" description="Helical" evidence="1">
    <location>
        <begin position="137"/>
        <end position="156"/>
    </location>
</feature>
<feature type="transmembrane region" description="Helical" evidence="1">
    <location>
        <begin position="209"/>
        <end position="231"/>
    </location>
</feature>
<sequence>MSQSLPHRHPAEAPADRPNGDVRVFFYLLSLYFLIIIPILRANRYFNDDLKRALIGRTGWDSNGRPLTTLLMKLLQSYDRALVDISPLTQIGAIAVLAWVGVLIARRYAIRSPWMAALVAFPLGAQPFFLENLSYKFDALSMGLAIYFALLPIVALKDHRRGWWWGVLAIFASLNFYQPAINVYLIFVLLDLVVSQLHGMTPRLLLRQFLSRALQAGVSMLVYQLIVGIHINGWVKIKSEKIHGFHDLPVLKTNLVDFYTYVAKCFNEQWWMYFGPVLVLLAFFPVAIGLRYMARVRSTHPVWVGPTLLVTSFLLPLAVLVCVPGPMLLLLRPETEPRVFMGVGAVLVAGLIVMQAAMAQWRRSDKWAMAVACMLALGMCSFASAYGNALGEQKNYEDRIGARLADDLADFRTSHGIHTYLLDGSAGYSPITSHVIEQFPLVRWLIQPYIDGDETFLTPYFLMYYVSDIADMRFRADDAAMQRVSGVLTKACPLPVIRSTQAYDVRLVDDIAVVSFRSASARCSTGNARVDASGESGAK</sequence>
<proteinExistence type="predicted"/>